<protein>
    <submittedName>
        <fullName evidence="3">Uncharacterized protein</fullName>
    </submittedName>
</protein>
<dbReference type="AlphaFoldDB" id="A0A813APB0"/>
<dbReference type="EMBL" id="CAJNJA010062031">
    <property type="protein sequence ID" value="CAE7875352.1"/>
    <property type="molecule type" value="Genomic_DNA"/>
</dbReference>
<proteinExistence type="predicted"/>
<gene>
    <name evidence="3" type="ORF">SNEC2469_LOCUS28487</name>
</gene>
<comment type="caution">
    <text evidence="3">The sequence shown here is derived from an EMBL/GenBank/DDBJ whole genome shotgun (WGS) entry which is preliminary data.</text>
</comment>
<accession>A0A813APB0</accession>
<evidence type="ECO:0000256" key="2">
    <source>
        <dbReference type="SAM" id="SignalP"/>
    </source>
</evidence>
<evidence type="ECO:0000313" key="4">
    <source>
        <dbReference type="Proteomes" id="UP000601435"/>
    </source>
</evidence>
<evidence type="ECO:0000256" key="1">
    <source>
        <dbReference type="SAM" id="MobiDB-lite"/>
    </source>
</evidence>
<name>A0A813APB0_9DINO</name>
<sequence length="553" mass="59544">MTAECPITAWPKGLSMLMLCLAILGQASIGQAQTGSCPDSGSCPDNDGAPAFAKTLLAVKAETARSATEVVDVPMDMTEGANLSRNSSLENIIMDNLEHDLGEAKSFPDLDNVTNDTQGRHGLGQLGANLEFMMLKLAQLETIVELQQVEINELRGCSCVKKNVTKASTVEMRAKEESKARQAQEVLRKVLHKHNHQREKREFVTPSSKATAPAAAATPSAPVSKTGGHVRDVGEALIQRHKHRTQKANSNDDSLDDAVTAKWADPIVDVAEDVGGSVGDALGDAYEAAADQVSFVANTVIDSVEMAVDILVRGFTDWNAGCDESSWPSMRIDARGLNVNWGRQKCWVRLMGQTCNLFDFNFGVTDLSWPEPIKTVAEFGISAVKALFTMGKELVSCATIDSPLQVLTCFGNKIIENVPPLNFLSRISDVLTEFILVFAKVASAVVRKVLEEGQSLVQAAATSTDFPSAGAPPKLQHSGKNLVIQIHSQVAPEARRASELLQDQVGADPGPKEVINFKVSAIDANYRTKLITQFDGKEVDTSSCLAFAPKLLD</sequence>
<feature type="compositionally biased region" description="Low complexity" evidence="1">
    <location>
        <begin position="204"/>
        <end position="226"/>
    </location>
</feature>
<feature type="chain" id="PRO_5032438535" evidence="2">
    <location>
        <begin position="33"/>
        <end position="553"/>
    </location>
</feature>
<feature type="region of interest" description="Disordered" evidence="1">
    <location>
        <begin position="193"/>
        <end position="228"/>
    </location>
</feature>
<evidence type="ECO:0000313" key="3">
    <source>
        <dbReference type="EMBL" id="CAE7875352.1"/>
    </source>
</evidence>
<feature type="non-terminal residue" evidence="3">
    <location>
        <position position="1"/>
    </location>
</feature>
<feature type="signal peptide" evidence="2">
    <location>
        <begin position="1"/>
        <end position="32"/>
    </location>
</feature>
<organism evidence="3 4">
    <name type="scientific">Symbiodinium necroappetens</name>
    <dbReference type="NCBI Taxonomy" id="1628268"/>
    <lineage>
        <taxon>Eukaryota</taxon>
        <taxon>Sar</taxon>
        <taxon>Alveolata</taxon>
        <taxon>Dinophyceae</taxon>
        <taxon>Suessiales</taxon>
        <taxon>Symbiodiniaceae</taxon>
        <taxon>Symbiodinium</taxon>
    </lineage>
</organism>
<dbReference type="Proteomes" id="UP000601435">
    <property type="component" value="Unassembled WGS sequence"/>
</dbReference>
<keyword evidence="2" id="KW-0732">Signal</keyword>
<keyword evidence="4" id="KW-1185">Reference proteome</keyword>
<reference evidence="3" key="1">
    <citation type="submission" date="2021-02" db="EMBL/GenBank/DDBJ databases">
        <authorList>
            <person name="Dougan E. K."/>
            <person name="Rhodes N."/>
            <person name="Thang M."/>
            <person name="Chan C."/>
        </authorList>
    </citation>
    <scope>NUCLEOTIDE SEQUENCE</scope>
</reference>
<dbReference type="OrthoDB" id="427371at2759"/>